<accession>A0A3B0WQE4</accession>
<dbReference type="InterPro" id="IPR045865">
    <property type="entry name" value="ACT-like_dom_sf"/>
</dbReference>
<dbReference type="EMBL" id="UOFF01000418">
    <property type="protein sequence ID" value="VAW57551.1"/>
    <property type="molecule type" value="Genomic_DNA"/>
</dbReference>
<gene>
    <name evidence="2" type="ORF">MNBD_GAMMA07-788</name>
</gene>
<dbReference type="InterPro" id="IPR050990">
    <property type="entry name" value="UPF0237/GcvR_regulator"/>
</dbReference>
<reference evidence="2" key="1">
    <citation type="submission" date="2018-06" db="EMBL/GenBank/DDBJ databases">
        <authorList>
            <person name="Zhirakovskaya E."/>
        </authorList>
    </citation>
    <scope>NUCLEOTIDE SEQUENCE</scope>
</reference>
<evidence type="ECO:0000259" key="1">
    <source>
        <dbReference type="PROSITE" id="PS51671"/>
    </source>
</evidence>
<feature type="domain" description="ACT" evidence="1">
    <location>
        <begin position="5"/>
        <end position="81"/>
    </location>
</feature>
<dbReference type="PANTHER" id="PTHR34875:SF6">
    <property type="entry name" value="UPF0237 PROTEIN MJ1558"/>
    <property type="match status" value="1"/>
</dbReference>
<dbReference type="SUPFAM" id="SSF55021">
    <property type="entry name" value="ACT-like"/>
    <property type="match status" value="2"/>
</dbReference>
<dbReference type="Pfam" id="PF01842">
    <property type="entry name" value="ACT"/>
    <property type="match status" value="1"/>
</dbReference>
<dbReference type="Pfam" id="PF13740">
    <property type="entry name" value="ACT_6"/>
    <property type="match status" value="1"/>
</dbReference>
<name>A0A3B0WQE4_9ZZZZ</name>
<dbReference type="InterPro" id="IPR002912">
    <property type="entry name" value="ACT_dom"/>
</dbReference>
<evidence type="ECO:0000313" key="2">
    <source>
        <dbReference type="EMBL" id="VAW57551.1"/>
    </source>
</evidence>
<feature type="domain" description="ACT" evidence="1">
    <location>
        <begin position="94"/>
        <end position="174"/>
    </location>
</feature>
<protein>
    <recommendedName>
        <fullName evidence="1">ACT domain-containing protein</fullName>
    </recommendedName>
</protein>
<dbReference type="AlphaFoldDB" id="A0A3B0WQE4"/>
<proteinExistence type="predicted"/>
<sequence length="174" mass="18377">MKWSILTLVGADQSGMVAAVTDILYKNGCSLAQASMIKLGANFTIMLRVSHEADKNLQQILAGISKELNLHCHIDVDVTDDAAAEKDTLAPDVQVSVYGADKSGIVAQVTAALAMAGLNIIDLETDVAGSVDKPIYIMTLEGVATKGIKPLQNAIEALTLDAEINLNEIDTLRG</sequence>
<dbReference type="Gene3D" id="3.30.70.260">
    <property type="match status" value="2"/>
</dbReference>
<dbReference type="PROSITE" id="PS51671">
    <property type="entry name" value="ACT"/>
    <property type="match status" value="2"/>
</dbReference>
<dbReference type="PANTHER" id="PTHR34875">
    <property type="entry name" value="UPF0237 PROTEIN MJ1558"/>
    <property type="match status" value="1"/>
</dbReference>
<organism evidence="2">
    <name type="scientific">hydrothermal vent metagenome</name>
    <dbReference type="NCBI Taxonomy" id="652676"/>
    <lineage>
        <taxon>unclassified sequences</taxon>
        <taxon>metagenomes</taxon>
        <taxon>ecological metagenomes</taxon>
    </lineage>
</organism>